<accession>A0A917J0Y4</accession>
<protein>
    <submittedName>
        <fullName evidence="1">Uncharacterized protein</fullName>
    </submittedName>
</protein>
<sequence length="59" mass="6785">MFNFVIMKEKDKELIEYAKTLGINLTIDPSLDKYSGKTIFPEKLAEAKKVLLNMKPLPK</sequence>
<proteinExistence type="predicted"/>
<gene>
    <name evidence="1" type="ORF">GCM10011379_36590</name>
</gene>
<reference evidence="1" key="1">
    <citation type="journal article" date="2014" name="Int. J. Syst. Evol. Microbiol.">
        <title>Complete genome sequence of Corynebacterium casei LMG S-19264T (=DSM 44701T), isolated from a smear-ripened cheese.</title>
        <authorList>
            <consortium name="US DOE Joint Genome Institute (JGI-PGF)"/>
            <person name="Walter F."/>
            <person name="Albersmeier A."/>
            <person name="Kalinowski J."/>
            <person name="Ruckert C."/>
        </authorList>
    </citation>
    <scope>NUCLEOTIDE SEQUENCE</scope>
    <source>
        <strain evidence="1">CGMCC 1.15290</strain>
    </source>
</reference>
<dbReference type="Proteomes" id="UP000627292">
    <property type="component" value="Unassembled WGS sequence"/>
</dbReference>
<name>A0A917J0Y4_9BACT</name>
<dbReference type="EMBL" id="BMIB01000003">
    <property type="protein sequence ID" value="GGH74213.1"/>
    <property type="molecule type" value="Genomic_DNA"/>
</dbReference>
<dbReference type="AlphaFoldDB" id="A0A917J0Y4"/>
<comment type="caution">
    <text evidence="1">The sequence shown here is derived from an EMBL/GenBank/DDBJ whole genome shotgun (WGS) entry which is preliminary data.</text>
</comment>
<evidence type="ECO:0000313" key="2">
    <source>
        <dbReference type="Proteomes" id="UP000627292"/>
    </source>
</evidence>
<organism evidence="1 2">
    <name type="scientific">Filimonas zeae</name>
    <dbReference type="NCBI Taxonomy" id="1737353"/>
    <lineage>
        <taxon>Bacteria</taxon>
        <taxon>Pseudomonadati</taxon>
        <taxon>Bacteroidota</taxon>
        <taxon>Chitinophagia</taxon>
        <taxon>Chitinophagales</taxon>
        <taxon>Chitinophagaceae</taxon>
        <taxon>Filimonas</taxon>
    </lineage>
</organism>
<keyword evidence="2" id="KW-1185">Reference proteome</keyword>
<evidence type="ECO:0000313" key="1">
    <source>
        <dbReference type="EMBL" id="GGH74213.1"/>
    </source>
</evidence>
<reference evidence="1" key="2">
    <citation type="submission" date="2020-09" db="EMBL/GenBank/DDBJ databases">
        <authorList>
            <person name="Sun Q."/>
            <person name="Zhou Y."/>
        </authorList>
    </citation>
    <scope>NUCLEOTIDE SEQUENCE</scope>
    <source>
        <strain evidence="1">CGMCC 1.15290</strain>
    </source>
</reference>